<feature type="compositionally biased region" description="Polar residues" evidence="1">
    <location>
        <begin position="772"/>
        <end position="781"/>
    </location>
</feature>
<proteinExistence type="predicted"/>
<feature type="compositionally biased region" description="Basic residues" evidence="1">
    <location>
        <begin position="1"/>
        <end position="12"/>
    </location>
</feature>
<comment type="caution">
    <text evidence="2">The sequence shown here is derived from an EMBL/GenBank/DDBJ whole genome shotgun (WGS) entry which is preliminary data.</text>
</comment>
<gene>
    <name evidence="2" type="ORF">D0868_10153</name>
</gene>
<evidence type="ECO:0000313" key="2">
    <source>
        <dbReference type="EMBL" id="RMX98323.1"/>
    </source>
</evidence>
<feature type="compositionally biased region" description="Basic and acidic residues" evidence="1">
    <location>
        <begin position="625"/>
        <end position="634"/>
    </location>
</feature>
<dbReference type="Proteomes" id="UP000282582">
    <property type="component" value="Unassembled WGS sequence"/>
</dbReference>
<feature type="compositionally biased region" description="Low complexity" evidence="1">
    <location>
        <begin position="1060"/>
        <end position="1072"/>
    </location>
</feature>
<organism evidence="2 3">
    <name type="scientific">Hortaea werneckii</name>
    <name type="common">Black yeast</name>
    <name type="synonym">Cladosporium werneckii</name>
    <dbReference type="NCBI Taxonomy" id="91943"/>
    <lineage>
        <taxon>Eukaryota</taxon>
        <taxon>Fungi</taxon>
        <taxon>Dikarya</taxon>
        <taxon>Ascomycota</taxon>
        <taxon>Pezizomycotina</taxon>
        <taxon>Dothideomycetes</taxon>
        <taxon>Dothideomycetidae</taxon>
        <taxon>Mycosphaerellales</taxon>
        <taxon>Teratosphaeriaceae</taxon>
        <taxon>Hortaea</taxon>
    </lineage>
</organism>
<feature type="compositionally biased region" description="Polar residues" evidence="1">
    <location>
        <begin position="549"/>
        <end position="559"/>
    </location>
</feature>
<sequence length="1549" mass="165006">MPNMFSRRRGSSAHRPPPDTATMNAATAAAGSAFLSKSTSNASLSSAAAAAALRSQTTSPEPVGNLVTKRMARRGSQSSIGSGSVIGSSTRGGVGRGGLSRQNSSGSMTERTFRSPSPSGRAVGGRVSPADAPPVPPLPKTTSSSNHKRSASMEPPPRRVTSPSPRVKGSRGVSVDRASLPPPSASKEAKRLSNVLEAPEEKPLLEAQDGSVNFSRPMSPSAPAKKVSQGNGGWYVKPSAAGAAAAKARPSTSDGTIASKAAAGIAQPGSQSTANKQVKKKASKSVDGASLAQEPKDTLYPGNQGTSYENSDSTMVFDPATRTFKSKPRETPKEPAPPSPKARQPASGGLKPGTYDPATRTIVPDRRASTSSLTPDPGLKMKKQRPSVSPVDTTLLPPPKNPARYSPTSDRPPSSLLHKQPSVVREDPEGEEEAAKVQPLRVQSMQPNGYVQTSAGPVKKYTTPKSQQKRATSLDVPRQSIEGGNRNRNGSLSPSRSAHFSPSPIVENTRHVPPPRSVSPAKSAMKQAHSPASSIRTSSPMVKAPASDVSDTTSMTSQEGLLPKKKKKARVSFDDKPEDIDAANAVSPPKAINRERSPAADDEMEDLMKPRPALPSFGSVRRSSGRSEPHEPELAQKVTEMAPERQEQSSDHAIGSIISNSHTEKASENEPLPPEVVSKEAAYESEGSEDEFKPETQSTPARALTTDEMVQTTNDAEPASGEFATSTARRLAADRLAQNDMPSINLDPPTPGETPADEDGTPLHDAEKRASYNFSASSQQQEEVDENADLPSTEATDTVAALPSNDEHEPAEAEEDTTMPTMQRNMEDSEHEETVPLDIIGEDESDDSAVFSDAAEDLSDGDEGGFASLNAILESPATDPKEKFRAPTSPLSPDSPLSKRAVKPADSEPVKDWSETTAYWKQLSKQQRDQIERAHLSSDDEARPSPVVAVHKSKRKSARQQTNRSEVDEDEAPVTSKAASAVGSTTAMPKTMRNRQSPTPPVPAASPAPSSQPEKVTMRRSMRDSGGGGMTASMRSGPPPQRPQSAYSERTKQTAARPMSASGASTSAAGGAMRRRADSDDIPMPQETAFPKMQTKRMSQQSQQGPPASPSAAHGAKSQKQIPKDDSDSESSFRKKRRPSASTVDSAGRYTMKRSLRANSIEGPEQRPSSPNPPKKGGAFSMRSMSPTGSVMSDGGRGQRLRQSLRSGSVGPAAAPEPKRMSLRNSQPAGRQARSSSARPATSSGTMSKPNFRSRFGRDSDDEDEPKRSFFRSRFADSDDDEPSSPRYMPANLTPVRGIPKRKGQRDGDSTDLSDEEVDPRKASRKSGRQSKSYAPNSDDVDKAMAAARRNLGITDAVGANDVNQGSALSKGSLRKPAADQVPQSPIASDMDLQSTPEKKRRGFMGSILRRNRNSSMSVQQAPPSPQAATAPESPSMASKLGRRSSHQPRMRRGDSYQSNVTAPTSRPDDQHEWPLPNGNRPATSDGPNPEAVRLARTLRGPDVGMPKSRVGFAAGSKDGLRETDTVYSAKTGKKKRFPMLRKAFGLND</sequence>
<feature type="compositionally biased region" description="Low complexity" evidence="1">
    <location>
        <begin position="74"/>
        <end position="89"/>
    </location>
</feature>
<feature type="compositionally biased region" description="Polar residues" evidence="1">
    <location>
        <begin position="530"/>
        <end position="540"/>
    </location>
</feature>
<feature type="compositionally biased region" description="Polar residues" evidence="1">
    <location>
        <begin position="915"/>
        <end position="925"/>
    </location>
</feature>
<feature type="compositionally biased region" description="Polar residues" evidence="1">
    <location>
        <begin position="486"/>
        <end position="500"/>
    </location>
</feature>
<feature type="compositionally biased region" description="Basic and acidic residues" evidence="1">
    <location>
        <begin position="926"/>
        <end position="943"/>
    </location>
</feature>
<dbReference type="EMBL" id="QWIK01001022">
    <property type="protein sequence ID" value="RMX98323.1"/>
    <property type="molecule type" value="Genomic_DNA"/>
</dbReference>
<reference evidence="2 3" key="1">
    <citation type="journal article" date="2018" name="BMC Genomics">
        <title>Genomic evidence for intraspecific hybridization in a clonal and extremely halotolerant yeast.</title>
        <authorList>
            <person name="Gostincar C."/>
            <person name="Stajich J.E."/>
            <person name="Zupancic J."/>
            <person name="Zalar P."/>
            <person name="Gunde-Cimerman N."/>
        </authorList>
    </citation>
    <scope>NUCLEOTIDE SEQUENCE [LARGE SCALE GENOMIC DNA]</scope>
    <source>
        <strain evidence="2 3">EXF-6654</strain>
    </source>
</reference>
<dbReference type="VEuPathDB" id="FungiDB:BTJ68_04452"/>
<feature type="compositionally biased region" description="Polar residues" evidence="1">
    <location>
        <begin position="1382"/>
        <end position="1396"/>
    </location>
</feature>
<feature type="compositionally biased region" description="Basic and acidic residues" evidence="1">
    <location>
        <begin position="903"/>
        <end position="914"/>
    </location>
</feature>
<feature type="compositionally biased region" description="Basic residues" evidence="1">
    <location>
        <begin position="1441"/>
        <end position="1451"/>
    </location>
</feature>
<accession>A0A3M6Y5I3</accession>
<feature type="compositionally biased region" description="Low complexity" evidence="1">
    <location>
        <begin position="1226"/>
        <end position="1246"/>
    </location>
</feature>
<feature type="compositionally biased region" description="Polar residues" evidence="1">
    <location>
        <begin position="103"/>
        <end position="118"/>
    </location>
</feature>
<feature type="compositionally biased region" description="Basic and acidic residues" evidence="1">
    <location>
        <begin position="825"/>
        <end position="834"/>
    </location>
</feature>
<feature type="compositionally biased region" description="Basic and acidic residues" evidence="1">
    <location>
        <begin position="761"/>
        <end position="770"/>
    </location>
</feature>
<feature type="compositionally biased region" description="Low complexity" evidence="1">
    <location>
        <begin position="1099"/>
        <end position="1116"/>
    </location>
</feature>
<name>A0A3M6Y5I3_HORWE</name>
<protein>
    <submittedName>
        <fullName evidence="2">Uncharacterized protein</fullName>
    </submittedName>
</protein>
<evidence type="ECO:0000256" key="1">
    <source>
        <dbReference type="SAM" id="MobiDB-lite"/>
    </source>
</evidence>
<feature type="compositionally biased region" description="Low complexity" evidence="1">
    <location>
        <begin position="20"/>
        <end position="59"/>
    </location>
</feature>
<evidence type="ECO:0000313" key="3">
    <source>
        <dbReference type="Proteomes" id="UP000282582"/>
    </source>
</evidence>
<feature type="region of interest" description="Disordered" evidence="1">
    <location>
        <begin position="1"/>
        <end position="1494"/>
    </location>
</feature>
<feature type="compositionally biased region" description="Polar residues" evidence="1">
    <location>
        <begin position="441"/>
        <end position="455"/>
    </location>
</feature>
<feature type="compositionally biased region" description="Polar residues" evidence="1">
    <location>
        <begin position="301"/>
        <end position="314"/>
    </location>
</feature>
<feature type="compositionally biased region" description="Polar residues" evidence="1">
    <location>
        <begin position="1456"/>
        <end position="1465"/>
    </location>
</feature>
<feature type="compositionally biased region" description="Low complexity" evidence="1">
    <location>
        <begin position="887"/>
        <end position="898"/>
    </location>
</feature>
<feature type="compositionally biased region" description="Acidic residues" evidence="1">
    <location>
        <begin position="854"/>
        <end position="863"/>
    </location>
</feature>
<feature type="compositionally biased region" description="Low complexity" evidence="1">
    <location>
        <begin position="1415"/>
        <end position="1436"/>
    </location>
</feature>